<geneLocation type="plastid" evidence="8"/>
<dbReference type="PRINTS" id="PR00039">
    <property type="entry name" value="HTHLYSR"/>
</dbReference>
<dbReference type="EMBL" id="MZ365053">
    <property type="protein sequence ID" value="QYB18961.1"/>
    <property type="molecule type" value="Genomic_DNA"/>
</dbReference>
<dbReference type="FunFam" id="1.10.10.10:FF:000001">
    <property type="entry name" value="LysR family transcriptional regulator"/>
    <property type="match status" value="1"/>
</dbReference>
<evidence type="ECO:0000256" key="5">
    <source>
        <dbReference type="ARBA" id="ARBA00023125"/>
    </source>
</evidence>
<dbReference type="PROSITE" id="PS50931">
    <property type="entry name" value="HTH_LYSR"/>
    <property type="match status" value="1"/>
</dbReference>
<dbReference type="AlphaFoldDB" id="A0A8F8X823"/>
<comment type="function">
    <text evidence="1">Trans-acting transcriptional regulator of RuBisCO genes (rbcL and rbcS) expression.</text>
</comment>
<keyword evidence="6" id="KW-0804">Transcription</keyword>
<dbReference type="InterPro" id="IPR005119">
    <property type="entry name" value="LysR_subst-bd"/>
</dbReference>
<sequence length="302" mass="34878">MFPFTLQQLRILKAVAAEKNFTTAAQLLYLSQPSLSKQIKILEKNLDISIINREKQNIFLTENGRIFLKYSERILALCEEGCRALMDVKNIERGNLNIATNKMIATYLLPQILTLFAKNYPQISLKIQINTTKIIAKNIIHKEIDFAIVSDKIPTKLKNNLIIEYFIEDEFILIVSKFHSFAKKKKITKKDIYNLNFIDLSSSSVIKKEINNVLNQNHIEIKQLKIIMQLSSIEEIKTAVNLGLGVAFLPISIIRKEIKLKTIKILKIENIRITRILNTISNIKSYKSKAFEIFYTEFSKLN</sequence>
<protein>
    <recommendedName>
        <fullName evidence="3">Probable RuBisCO transcriptional regulator</fullName>
    </recommendedName>
</protein>
<feature type="domain" description="HTH lysR-type" evidence="7">
    <location>
        <begin position="4"/>
        <end position="61"/>
    </location>
</feature>
<comment type="similarity">
    <text evidence="2">Belongs to the LysR transcriptional regulatory family.</text>
</comment>
<reference evidence="8" key="1">
    <citation type="journal article" date="2021" name="Int. J. Mol. Sci.">
        <title>Extreme Enlargement of the Inverted Repeat Region in the Plastid Genomes of Diatoms from the Genus Climaconeis.</title>
        <authorList>
            <person name="Gastineau R."/>
            <person name="Davidovich N.A."/>
            <person name="Davidovich O.I."/>
            <person name="Lemieux C."/>
            <person name="Turmel M."/>
            <person name="Wrobel R.J."/>
            <person name="Witkowski A."/>
        </authorList>
    </citation>
    <scope>NUCLEOTIDE SEQUENCE</scope>
    <source>
        <strain evidence="8">SZCZ1890</strain>
    </source>
</reference>
<evidence type="ECO:0000256" key="1">
    <source>
        <dbReference type="ARBA" id="ARBA00003782"/>
    </source>
</evidence>
<keyword evidence="5" id="KW-0238">DNA-binding</keyword>
<dbReference type="EMBL" id="MZ365053">
    <property type="protein sequence ID" value="QYB18908.1"/>
    <property type="molecule type" value="Genomic_DNA"/>
</dbReference>
<dbReference type="PANTHER" id="PTHR30126:SF39">
    <property type="entry name" value="HTH-TYPE TRANSCRIPTIONAL REGULATOR CYSL"/>
    <property type="match status" value="1"/>
</dbReference>
<dbReference type="GO" id="GO:0000976">
    <property type="term" value="F:transcription cis-regulatory region binding"/>
    <property type="evidence" value="ECO:0007669"/>
    <property type="project" value="TreeGrafter"/>
</dbReference>
<evidence type="ECO:0000256" key="3">
    <source>
        <dbReference type="ARBA" id="ARBA00018907"/>
    </source>
</evidence>
<dbReference type="PANTHER" id="PTHR30126">
    <property type="entry name" value="HTH-TYPE TRANSCRIPTIONAL REGULATOR"/>
    <property type="match status" value="1"/>
</dbReference>
<dbReference type="Gene3D" id="3.40.190.290">
    <property type="match status" value="1"/>
</dbReference>
<dbReference type="InterPro" id="IPR036390">
    <property type="entry name" value="WH_DNA-bd_sf"/>
</dbReference>
<gene>
    <name evidence="8" type="primary">rbcR</name>
</gene>
<evidence type="ECO:0000259" key="7">
    <source>
        <dbReference type="PROSITE" id="PS50931"/>
    </source>
</evidence>
<dbReference type="SUPFAM" id="SSF53850">
    <property type="entry name" value="Periplasmic binding protein-like II"/>
    <property type="match status" value="1"/>
</dbReference>
<accession>A0A8F8X823</accession>
<proteinExistence type="inferred from homology"/>
<evidence type="ECO:0000256" key="4">
    <source>
        <dbReference type="ARBA" id="ARBA00023015"/>
    </source>
</evidence>
<dbReference type="Pfam" id="PF00126">
    <property type="entry name" value="HTH_1"/>
    <property type="match status" value="1"/>
</dbReference>
<evidence type="ECO:0000256" key="6">
    <source>
        <dbReference type="ARBA" id="ARBA00023163"/>
    </source>
</evidence>
<keyword evidence="8" id="KW-0934">Plastid</keyword>
<organism evidence="8">
    <name type="scientific">Climaconeis sp</name>
    <dbReference type="NCBI Taxonomy" id="2846830"/>
    <lineage>
        <taxon>Eukaryota</taxon>
        <taxon>Sar</taxon>
        <taxon>Stramenopiles</taxon>
        <taxon>Ochrophyta</taxon>
        <taxon>Bacillariophyta</taxon>
        <taxon>Bacillariophyceae</taxon>
        <taxon>Bacillariophycidae</taxon>
        <taxon>Naviculales</taxon>
        <taxon>Berkeleyaceae</taxon>
        <taxon>Climaconeis</taxon>
    </lineage>
</organism>
<keyword evidence="4" id="KW-0805">Transcription regulation</keyword>
<dbReference type="InterPro" id="IPR036388">
    <property type="entry name" value="WH-like_DNA-bd_sf"/>
</dbReference>
<name>A0A8F8X823_9STRA</name>
<evidence type="ECO:0000256" key="2">
    <source>
        <dbReference type="ARBA" id="ARBA00009437"/>
    </source>
</evidence>
<dbReference type="GO" id="GO:0003700">
    <property type="term" value="F:DNA-binding transcription factor activity"/>
    <property type="evidence" value="ECO:0007669"/>
    <property type="project" value="InterPro"/>
</dbReference>
<dbReference type="Gene3D" id="1.10.10.10">
    <property type="entry name" value="Winged helix-like DNA-binding domain superfamily/Winged helix DNA-binding domain"/>
    <property type="match status" value="1"/>
</dbReference>
<evidence type="ECO:0000313" key="8">
    <source>
        <dbReference type="EMBL" id="QYB18961.1"/>
    </source>
</evidence>
<dbReference type="Pfam" id="PF03466">
    <property type="entry name" value="LysR_substrate"/>
    <property type="match status" value="1"/>
</dbReference>
<dbReference type="InterPro" id="IPR000847">
    <property type="entry name" value="LysR_HTH_N"/>
</dbReference>
<dbReference type="SUPFAM" id="SSF46785">
    <property type="entry name" value="Winged helix' DNA-binding domain"/>
    <property type="match status" value="1"/>
</dbReference>